<comment type="caution">
    <text evidence="3">The sequence shown here is derived from an EMBL/GenBank/DDBJ whole genome shotgun (WGS) entry which is preliminary data.</text>
</comment>
<feature type="compositionally biased region" description="Low complexity" evidence="2">
    <location>
        <begin position="381"/>
        <end position="390"/>
    </location>
</feature>
<dbReference type="EMBL" id="AWGH01000008">
    <property type="protein sequence ID" value="ODN99356.1"/>
    <property type="molecule type" value="Genomic_DNA"/>
</dbReference>
<feature type="compositionally biased region" description="Basic and acidic residues" evidence="2">
    <location>
        <begin position="903"/>
        <end position="917"/>
    </location>
</feature>
<dbReference type="OrthoDB" id="10375474at2759"/>
<evidence type="ECO:0000256" key="1">
    <source>
        <dbReference type="SAM" id="Coils"/>
    </source>
</evidence>
<protein>
    <submittedName>
        <fullName evidence="3">Uncharacterized protein</fullName>
    </submittedName>
</protein>
<feature type="region of interest" description="Disordered" evidence="2">
    <location>
        <begin position="370"/>
        <end position="405"/>
    </location>
</feature>
<dbReference type="GeneID" id="30192411"/>
<evidence type="ECO:0000313" key="4">
    <source>
        <dbReference type="Proteomes" id="UP000094819"/>
    </source>
</evidence>
<keyword evidence="4" id="KW-1185">Reference proteome</keyword>
<dbReference type="Proteomes" id="UP000094819">
    <property type="component" value="Unassembled WGS sequence"/>
</dbReference>
<organism evidence="3 4">
    <name type="scientific">Cryptococcus wingfieldii CBS 7118</name>
    <dbReference type="NCBI Taxonomy" id="1295528"/>
    <lineage>
        <taxon>Eukaryota</taxon>
        <taxon>Fungi</taxon>
        <taxon>Dikarya</taxon>
        <taxon>Basidiomycota</taxon>
        <taxon>Agaricomycotina</taxon>
        <taxon>Tremellomycetes</taxon>
        <taxon>Tremellales</taxon>
        <taxon>Cryptococcaceae</taxon>
        <taxon>Cryptococcus</taxon>
    </lineage>
</organism>
<feature type="compositionally biased region" description="Basic and acidic residues" evidence="2">
    <location>
        <begin position="1064"/>
        <end position="1097"/>
    </location>
</feature>
<feature type="region of interest" description="Disordered" evidence="2">
    <location>
        <begin position="319"/>
        <end position="353"/>
    </location>
</feature>
<feature type="compositionally biased region" description="Pro residues" evidence="2">
    <location>
        <begin position="860"/>
        <end position="869"/>
    </location>
</feature>
<dbReference type="AlphaFoldDB" id="A0A1E3JGW0"/>
<accession>A0A1E3JGW0</accession>
<evidence type="ECO:0000256" key="2">
    <source>
        <dbReference type="SAM" id="MobiDB-lite"/>
    </source>
</evidence>
<feature type="compositionally biased region" description="Basic and acidic residues" evidence="2">
    <location>
        <begin position="763"/>
        <end position="779"/>
    </location>
</feature>
<proteinExistence type="predicted"/>
<feature type="region of interest" description="Disordered" evidence="2">
    <location>
        <begin position="1"/>
        <end position="21"/>
    </location>
</feature>
<dbReference type="RefSeq" id="XP_019032433.1">
    <property type="nucleotide sequence ID" value="XM_019175330.1"/>
</dbReference>
<name>A0A1E3JGW0_9TREE</name>
<feature type="compositionally biased region" description="Polar residues" evidence="2">
    <location>
        <begin position="876"/>
        <end position="885"/>
    </location>
</feature>
<reference evidence="3 4" key="1">
    <citation type="submission" date="2016-06" db="EMBL/GenBank/DDBJ databases">
        <title>Evolution of pathogenesis and genome organization in the Tremellales.</title>
        <authorList>
            <person name="Cuomo C."/>
            <person name="Litvintseva A."/>
            <person name="Heitman J."/>
            <person name="Chen Y."/>
            <person name="Sun S."/>
            <person name="Springer D."/>
            <person name="Dromer F."/>
            <person name="Young S."/>
            <person name="Zeng Q."/>
            <person name="Chapman S."/>
            <person name="Gujja S."/>
            <person name="Saif S."/>
            <person name="Birren B."/>
        </authorList>
    </citation>
    <scope>NUCLEOTIDE SEQUENCE [LARGE SCALE GENOMIC DNA]</scope>
    <source>
        <strain evidence="3 4">CBS 7118</strain>
    </source>
</reference>
<feature type="compositionally biased region" description="Low complexity" evidence="2">
    <location>
        <begin position="980"/>
        <end position="994"/>
    </location>
</feature>
<feature type="compositionally biased region" description="Low complexity" evidence="2">
    <location>
        <begin position="962"/>
        <end position="973"/>
    </location>
</feature>
<feature type="region of interest" description="Disordered" evidence="2">
    <location>
        <begin position="796"/>
        <end position="1097"/>
    </location>
</feature>
<feature type="compositionally biased region" description="Basic and acidic residues" evidence="2">
    <location>
        <begin position="939"/>
        <end position="952"/>
    </location>
</feature>
<gene>
    <name evidence="3" type="ORF">L198_03198</name>
</gene>
<feature type="coiled-coil region" evidence="1">
    <location>
        <begin position="161"/>
        <end position="196"/>
    </location>
</feature>
<dbReference type="PANTHER" id="PTHR48125">
    <property type="entry name" value="LP07818P1"/>
    <property type="match status" value="1"/>
</dbReference>
<feature type="compositionally biased region" description="Low complexity" evidence="2">
    <location>
        <begin position="886"/>
        <end position="902"/>
    </location>
</feature>
<feature type="region of interest" description="Disordered" evidence="2">
    <location>
        <begin position="763"/>
        <end position="782"/>
    </location>
</feature>
<keyword evidence="1" id="KW-0175">Coiled coil</keyword>
<dbReference type="PANTHER" id="PTHR48125:SF12">
    <property type="entry name" value="AT HOOK TRANSCRIPTION FACTOR FAMILY-RELATED"/>
    <property type="match status" value="1"/>
</dbReference>
<evidence type="ECO:0000313" key="3">
    <source>
        <dbReference type="EMBL" id="ODN99356.1"/>
    </source>
</evidence>
<feature type="region of interest" description="Disordered" evidence="2">
    <location>
        <begin position="701"/>
        <end position="734"/>
    </location>
</feature>
<feature type="coiled-coil region" evidence="1">
    <location>
        <begin position="440"/>
        <end position="467"/>
    </location>
</feature>
<sequence>MNANGAASVPHGGGTLPLPPPNSFSDAEITKAFEVLVNAMDSALAAFTRKDDASRHLVKLCSFPDANPCHPVFDAAQRAAKEARQQHEAAMVSARAAFQELVWLMIVKAGGVKDLSAVTSTTAPAVPAGVPVDILKALSDHKKTLEDQFGSANTVLESKLAQQLAQRFEALQKTIKAESELEKQDYDMEADALRRMMSEVKSVKVIFEEGMARVRSLEKWQQDRDQADALKAEEDRVAAELTVKEAQAASELAAKEAQAASELAAKEALNVAQLPTPSTAQFTPSHPNYQQIPISRVVKQEMVDRLDFLENEVAMQREEIDGMEAHRQRKRKRARDDEGEGKAVAGPAVGDGKDKLWEELKRLQEELQKLKTPAEIPPPAQTSSAPSPAARIGSAPPTNAPPAPMSREISTLLRSVDKLERSEAITQEKLKALAGADKVRKTEIAKVDKLESAIEGWERKAQALVKEHTAELAGKLEEMRSTAMRDKGASDAKLAEMGAVLQRTQRGLEAGVNDILIKMMGSFDRDNGAALAGLQTNIDNLKATLQEHATFIATISGQDGADSSIAVLVDTLSQNTAKCMRACTDTMLLFAQLRDEVRNNGTNQTRAMNEFGTAVTDPIGPTEGEVGRMRSRIEALEMLLQQKSAKEEEMSVMQTQLDNPQKQIQKMAQIREQVQSSSPNNAAQTQNEATRRLVQELRERAKQLDKEKAEREEAMKRERDEMAKQQKEMKEREERLVERCMKDAREEMEKTVAELVQRELRSMKEARQARSTEGSEFHTPDSVLLLESQLPLFDMSPAVGLEPLPPVREDDMDEERPVTPPVPPPAQAELEKSREPSQPIRSPSTSPPPLAGQSNSVPPQSNPVPPQSTPVPGQTNPGQPTVQPLSISLGRPSSSGSGSSKATSDRSMAKFFNDADRTGSPGMHMGAADMTAQPNMQTRRTESWMPTREDRQQAPVLRLSRQLPPHLQTTTPPVSAAGATNPTSRPSSNPNPGTIPRPGSSSGTIPRPRTHSNSGTKPPPPGFTLNPSTKPSPGFSLPQGSKLPQPPPGAIPSKPSKPRASPYQHREGMSGSERGRDWDRDRGRPGSYDHHDRDRRP</sequence>